<dbReference type="InterPro" id="IPR003784">
    <property type="entry name" value="BioY"/>
</dbReference>
<sequence length="179" mass="19169">MKAISVKQMSLTAIMTAVCCILSPISINIGPVPISLGTFAVCLSVTILGRNLGMLSYLLYLLLGFIGLPVFSNYGAGVEKLLGPTGGYLIGMIFLAFFGGFAVERFSKSFVKQYLGLAFGIVLCYLLGTLWLGKVLSMDFGKALSVGVLPFILPDAIKVFLALALGRKIRSRLSFLQAE</sequence>
<keyword evidence="3" id="KW-0812">Transmembrane</keyword>
<dbReference type="PIRSF" id="PIRSF016661">
    <property type="entry name" value="BioY"/>
    <property type="match status" value="1"/>
</dbReference>
<evidence type="ECO:0000313" key="5">
    <source>
        <dbReference type="Proteomes" id="UP000522163"/>
    </source>
</evidence>
<dbReference type="PANTHER" id="PTHR34295:SF1">
    <property type="entry name" value="BIOTIN TRANSPORTER BIOY"/>
    <property type="match status" value="1"/>
</dbReference>
<feature type="transmembrane region" description="Helical" evidence="3">
    <location>
        <begin position="9"/>
        <end position="27"/>
    </location>
</feature>
<organism evidence="4 5">
    <name type="scientific">Oribacterium sinus</name>
    <dbReference type="NCBI Taxonomy" id="237576"/>
    <lineage>
        <taxon>Bacteria</taxon>
        <taxon>Bacillati</taxon>
        <taxon>Bacillota</taxon>
        <taxon>Clostridia</taxon>
        <taxon>Lachnospirales</taxon>
        <taxon>Lachnospiraceae</taxon>
        <taxon>Oribacterium</taxon>
    </lineage>
</organism>
<keyword evidence="3" id="KW-1133">Transmembrane helix</keyword>
<dbReference type="Gene3D" id="1.10.1760.20">
    <property type="match status" value="1"/>
</dbReference>
<feature type="transmembrane region" description="Helical" evidence="3">
    <location>
        <begin position="114"/>
        <end position="132"/>
    </location>
</feature>
<dbReference type="PANTHER" id="PTHR34295">
    <property type="entry name" value="BIOTIN TRANSPORTER BIOY"/>
    <property type="match status" value="1"/>
</dbReference>
<dbReference type="Proteomes" id="UP000522163">
    <property type="component" value="Unassembled WGS sequence"/>
</dbReference>
<keyword evidence="2" id="KW-1003">Cell membrane</keyword>
<accession>A0A7W9W2U7</accession>
<dbReference type="GO" id="GO:0005886">
    <property type="term" value="C:plasma membrane"/>
    <property type="evidence" value="ECO:0007669"/>
    <property type="project" value="UniProtKB-SubCell"/>
</dbReference>
<evidence type="ECO:0000256" key="3">
    <source>
        <dbReference type="SAM" id="Phobius"/>
    </source>
</evidence>
<dbReference type="EMBL" id="JACHHH010000005">
    <property type="protein sequence ID" value="MBB6041284.1"/>
    <property type="molecule type" value="Genomic_DNA"/>
</dbReference>
<protein>
    <recommendedName>
        <fullName evidence="2">Biotin transporter</fullName>
    </recommendedName>
</protein>
<evidence type="ECO:0000256" key="2">
    <source>
        <dbReference type="PIRNR" id="PIRNR016661"/>
    </source>
</evidence>
<comment type="caution">
    <text evidence="4">The sequence shown here is derived from an EMBL/GenBank/DDBJ whole genome shotgun (WGS) entry which is preliminary data.</text>
</comment>
<name>A0A7W9W2U7_9FIRM</name>
<comment type="subcellular location">
    <subcellularLocation>
        <location evidence="2">Cell membrane</location>
        <topology evidence="2">Multi-pass membrane protein</topology>
    </subcellularLocation>
</comment>
<dbReference type="GO" id="GO:0015225">
    <property type="term" value="F:biotin transmembrane transporter activity"/>
    <property type="evidence" value="ECO:0007669"/>
    <property type="project" value="UniProtKB-UniRule"/>
</dbReference>
<comment type="similarity">
    <text evidence="1 2">Belongs to the BioY family.</text>
</comment>
<feature type="transmembrane region" description="Helical" evidence="3">
    <location>
        <begin position="144"/>
        <end position="165"/>
    </location>
</feature>
<reference evidence="4 5" key="1">
    <citation type="submission" date="2020-08" db="EMBL/GenBank/DDBJ databases">
        <title>Genomic Encyclopedia of Type Strains, Phase IV (KMG-IV): sequencing the most valuable type-strain genomes for metagenomic binning, comparative biology and taxonomic classification.</title>
        <authorList>
            <person name="Goeker M."/>
        </authorList>
    </citation>
    <scope>NUCLEOTIDE SEQUENCE [LARGE SCALE GENOMIC DNA]</scope>
    <source>
        <strain evidence="4 5">DSM 17245</strain>
    </source>
</reference>
<proteinExistence type="inferred from homology"/>
<dbReference type="RefSeq" id="WP_183683878.1">
    <property type="nucleotide sequence ID" value="NZ_JACHHH010000005.1"/>
</dbReference>
<gene>
    <name evidence="4" type="ORF">HNQ46_001261</name>
</gene>
<keyword evidence="2 3" id="KW-0472">Membrane</keyword>
<dbReference type="GeneID" id="85014803"/>
<feature type="transmembrane region" description="Helical" evidence="3">
    <location>
        <begin position="81"/>
        <end position="102"/>
    </location>
</feature>
<evidence type="ECO:0000256" key="1">
    <source>
        <dbReference type="ARBA" id="ARBA00010692"/>
    </source>
</evidence>
<evidence type="ECO:0000313" key="4">
    <source>
        <dbReference type="EMBL" id="MBB6041284.1"/>
    </source>
</evidence>
<dbReference type="AlphaFoldDB" id="A0A7W9W2U7"/>
<feature type="transmembrane region" description="Helical" evidence="3">
    <location>
        <begin position="57"/>
        <end position="75"/>
    </location>
</feature>
<dbReference type="Pfam" id="PF02632">
    <property type="entry name" value="BioY"/>
    <property type="match status" value="1"/>
</dbReference>
<keyword evidence="2" id="KW-0813">Transport</keyword>